<dbReference type="AlphaFoldDB" id="A0A1T4LNH6"/>
<evidence type="ECO:0000256" key="1">
    <source>
        <dbReference type="ARBA" id="ARBA00001964"/>
    </source>
</evidence>
<keyword evidence="6" id="KW-1185">Reference proteome</keyword>
<dbReference type="InterPro" id="IPR029061">
    <property type="entry name" value="THDP-binding"/>
</dbReference>
<evidence type="ECO:0000256" key="3">
    <source>
        <dbReference type="ARBA" id="ARBA00023052"/>
    </source>
</evidence>
<dbReference type="OrthoDB" id="8732661at2"/>
<evidence type="ECO:0000259" key="4">
    <source>
        <dbReference type="Pfam" id="PF00456"/>
    </source>
</evidence>
<sequence>MENKKEIGDKNMLSKKKIKELEIFATEIRIETMKTLTHFGAGHLGGAMSMVELLSVLYGESMKVDPKNPRWEDRDWLVLSKGHSGPSLYATLALKGFFDKEELKTLNQPGTNLPSHCDRNKTIGIDMTTGSLGQGMSTAIGVALGNKLDGRDSYTYLILGDGECDEGQVWEGALFASHHKLNNLIAFVDYNKKQLDGWTKDICDLGDLDKKFKEFGWYTQRIDGHDIQAIDQAIENAKGQKEKPSMIVLDTIKGKGIGFAEDLLFNHHVSISKEQGLECIQELEKGLATLKAQGGDME</sequence>
<accession>A0A1T4LNH6</accession>
<proteinExistence type="inferred from homology"/>
<organism evidence="5 6">
    <name type="scientific">Garciella nitratireducens DSM 15102</name>
    <dbReference type="NCBI Taxonomy" id="1121911"/>
    <lineage>
        <taxon>Bacteria</taxon>
        <taxon>Bacillati</taxon>
        <taxon>Bacillota</taxon>
        <taxon>Clostridia</taxon>
        <taxon>Eubacteriales</taxon>
        <taxon>Eubacteriaceae</taxon>
        <taxon>Garciella</taxon>
    </lineage>
</organism>
<protein>
    <submittedName>
        <fullName evidence="5">Transketolase</fullName>
    </submittedName>
</protein>
<evidence type="ECO:0000313" key="5">
    <source>
        <dbReference type="EMBL" id="SJZ56201.1"/>
    </source>
</evidence>
<feature type="domain" description="Transketolase N-terminal" evidence="4">
    <location>
        <begin position="25"/>
        <end position="258"/>
    </location>
</feature>
<dbReference type="EMBL" id="FUWV01000004">
    <property type="protein sequence ID" value="SJZ56201.1"/>
    <property type="molecule type" value="Genomic_DNA"/>
</dbReference>
<dbReference type="Pfam" id="PF00456">
    <property type="entry name" value="Transketolase_N"/>
    <property type="match status" value="1"/>
</dbReference>
<dbReference type="PANTHER" id="PTHR47514:SF1">
    <property type="entry name" value="TRANSKETOLASE N-TERMINAL SECTION-RELATED"/>
    <property type="match status" value="1"/>
</dbReference>
<comment type="cofactor">
    <cofactor evidence="1">
        <name>thiamine diphosphate</name>
        <dbReference type="ChEBI" id="CHEBI:58937"/>
    </cofactor>
</comment>
<dbReference type="PANTHER" id="PTHR47514">
    <property type="entry name" value="TRANSKETOLASE N-TERMINAL SECTION-RELATED"/>
    <property type="match status" value="1"/>
</dbReference>
<evidence type="ECO:0000313" key="6">
    <source>
        <dbReference type="Proteomes" id="UP000196365"/>
    </source>
</evidence>
<dbReference type="Proteomes" id="UP000196365">
    <property type="component" value="Unassembled WGS sequence"/>
</dbReference>
<dbReference type="RefSeq" id="WP_087678494.1">
    <property type="nucleotide sequence ID" value="NZ_FUWV01000004.1"/>
</dbReference>
<comment type="similarity">
    <text evidence="2">Belongs to the transketolase family.</text>
</comment>
<reference evidence="5 6" key="1">
    <citation type="submission" date="2017-02" db="EMBL/GenBank/DDBJ databases">
        <authorList>
            <person name="Peterson S.W."/>
        </authorList>
    </citation>
    <scope>NUCLEOTIDE SEQUENCE [LARGE SCALE GENOMIC DNA]</scope>
    <source>
        <strain evidence="5 6">DSM 15102</strain>
    </source>
</reference>
<evidence type="ECO:0000256" key="2">
    <source>
        <dbReference type="ARBA" id="ARBA00007131"/>
    </source>
</evidence>
<keyword evidence="3" id="KW-0786">Thiamine pyrophosphate</keyword>
<gene>
    <name evidence="5" type="ORF">SAMN02745973_01044</name>
</gene>
<dbReference type="CDD" id="cd02012">
    <property type="entry name" value="TPP_TK"/>
    <property type="match status" value="1"/>
</dbReference>
<dbReference type="Gene3D" id="3.40.50.970">
    <property type="match status" value="1"/>
</dbReference>
<dbReference type="InterPro" id="IPR005474">
    <property type="entry name" value="Transketolase_N"/>
</dbReference>
<dbReference type="SUPFAM" id="SSF52518">
    <property type="entry name" value="Thiamin diphosphate-binding fold (THDP-binding)"/>
    <property type="match status" value="1"/>
</dbReference>
<name>A0A1T4LNH6_9FIRM</name>